<gene>
    <name evidence="1" type="ORF">SIDU_13910</name>
</gene>
<dbReference type="GO" id="GO:0006281">
    <property type="term" value="P:DNA repair"/>
    <property type="evidence" value="ECO:0007669"/>
    <property type="project" value="InterPro"/>
</dbReference>
<dbReference type="InterPro" id="IPR036614">
    <property type="entry name" value="RusA-like_sf"/>
</dbReference>
<protein>
    <submittedName>
        <fullName evidence="1">Uncharacterized protein</fullName>
    </submittedName>
</protein>
<evidence type="ECO:0000313" key="1">
    <source>
        <dbReference type="EMBL" id="APL95518.1"/>
    </source>
</evidence>
<dbReference type="RefSeq" id="WP_007682369.1">
    <property type="nucleotide sequence ID" value="NZ_CP013070.1"/>
</dbReference>
<dbReference type="GO" id="GO:0006310">
    <property type="term" value="P:DNA recombination"/>
    <property type="evidence" value="ECO:0007669"/>
    <property type="project" value="InterPro"/>
</dbReference>
<reference evidence="1 2" key="1">
    <citation type="journal article" date="2012" name="J. Bacteriol.">
        <title>Genome sequence of Sphingobium indicum B90A, a hexachlorocyclohexane-degrading bacterium.</title>
        <authorList>
            <person name="Anand S."/>
            <person name="Sangwan N."/>
            <person name="Lata P."/>
            <person name="Kaur J."/>
            <person name="Dua A."/>
            <person name="Singh A.K."/>
            <person name="Verma M."/>
            <person name="Kaur J."/>
            <person name="Khurana J.P."/>
            <person name="Khurana P."/>
            <person name="Mathur S."/>
            <person name="Lal R."/>
        </authorList>
    </citation>
    <scope>NUCLEOTIDE SEQUENCE [LARGE SCALE GENOMIC DNA]</scope>
    <source>
        <strain evidence="2">DSM 16412 / CCM 7286 / MTCC 6364 / B90A</strain>
    </source>
</reference>
<proteinExistence type="predicted"/>
<dbReference type="Gene3D" id="3.30.1330.70">
    <property type="entry name" value="Holliday junction resolvase RusA"/>
    <property type="match status" value="1"/>
</dbReference>
<sequence>MTTPRSLPHEFFVPGSPVSVNRYGTAAYRDWRRDVHAESVRGVGWTGVFLASPCSVAIRYYQHLDARKDVDNILKAILDGLDGKAGTGAKQAHRVLHDDRDVERVVSQRTKIDYRTRIDGRRLRPHEFAAAYAALANQASVFVSVGDAPVHGRSVTR</sequence>
<accession>A0A1L5BRS1</accession>
<dbReference type="GO" id="GO:0000287">
    <property type="term" value="F:magnesium ion binding"/>
    <property type="evidence" value="ECO:0007669"/>
    <property type="project" value="InterPro"/>
</dbReference>
<evidence type="ECO:0000313" key="2">
    <source>
        <dbReference type="Proteomes" id="UP000004550"/>
    </source>
</evidence>
<name>A0A1L5BRS1_SPHIB</name>
<dbReference type="KEGG" id="sinb:SIDU_13910"/>
<dbReference type="SUPFAM" id="SSF103084">
    <property type="entry name" value="Holliday junction resolvase RusA"/>
    <property type="match status" value="1"/>
</dbReference>
<dbReference type="EMBL" id="CP013070">
    <property type="protein sequence ID" value="APL95518.1"/>
    <property type="molecule type" value="Genomic_DNA"/>
</dbReference>
<organism evidence="1 2">
    <name type="scientific">Sphingobium indicum (strain DSM 16412 / CCM 7286 / MTCC 6364 / B90A)</name>
    <dbReference type="NCBI Taxonomy" id="861109"/>
    <lineage>
        <taxon>Bacteria</taxon>
        <taxon>Pseudomonadati</taxon>
        <taxon>Pseudomonadota</taxon>
        <taxon>Alphaproteobacteria</taxon>
        <taxon>Sphingomonadales</taxon>
        <taxon>Sphingomonadaceae</taxon>
        <taxon>Sphingobium</taxon>
    </lineage>
</organism>
<dbReference type="AlphaFoldDB" id="A0A1L5BRS1"/>
<dbReference type="Proteomes" id="UP000004550">
    <property type="component" value="Chromosome"/>
</dbReference>